<dbReference type="PANTHER" id="PTHR47766">
    <property type="entry name" value="PROTEIN EFR3"/>
    <property type="match status" value="1"/>
</dbReference>
<evidence type="ECO:0008006" key="5">
    <source>
        <dbReference type="Google" id="ProtNLM"/>
    </source>
</evidence>
<dbReference type="EMBL" id="JAEPRB010000096">
    <property type="protein sequence ID" value="KAG2221916.1"/>
    <property type="molecule type" value="Genomic_DNA"/>
</dbReference>
<proteinExistence type="inferred from homology"/>
<reference evidence="3 4" key="1">
    <citation type="submission" date="2020-12" db="EMBL/GenBank/DDBJ databases">
        <title>Metabolic potential, ecology and presence of endohyphal bacteria is reflected in genomic diversity of Mucoromycotina.</title>
        <authorList>
            <person name="Muszewska A."/>
            <person name="Okrasinska A."/>
            <person name="Steczkiewicz K."/>
            <person name="Drgas O."/>
            <person name="Orlowska M."/>
            <person name="Perlinska-Lenart U."/>
            <person name="Aleksandrzak-Piekarczyk T."/>
            <person name="Szatraj K."/>
            <person name="Zielenkiewicz U."/>
            <person name="Pilsyk S."/>
            <person name="Malc E."/>
            <person name="Mieczkowski P."/>
            <person name="Kruszewska J.S."/>
            <person name="Biernat P."/>
            <person name="Pawlowska J."/>
        </authorList>
    </citation>
    <scope>NUCLEOTIDE SEQUENCE [LARGE SCALE GENOMIC DNA]</scope>
    <source>
        <strain evidence="3 4">CBS 142.35</strain>
    </source>
</reference>
<feature type="compositionally biased region" description="Basic and acidic residues" evidence="2">
    <location>
        <begin position="723"/>
        <end position="737"/>
    </location>
</feature>
<protein>
    <recommendedName>
        <fullName evidence="5">Protein EFR3</fullName>
    </recommendedName>
</protein>
<name>A0A8H7VGA5_9FUNG</name>
<feature type="compositionally biased region" description="Polar residues" evidence="2">
    <location>
        <begin position="789"/>
        <end position="800"/>
    </location>
</feature>
<comment type="caution">
    <text evidence="3">The sequence shown here is derived from an EMBL/GenBank/DDBJ whole genome shotgun (WGS) entry which is preliminary data.</text>
</comment>
<evidence type="ECO:0000313" key="4">
    <source>
        <dbReference type="Proteomes" id="UP000646827"/>
    </source>
</evidence>
<dbReference type="InterPro" id="IPR049150">
    <property type="entry name" value="EFR3_HEAT-like_rpt"/>
</dbReference>
<feature type="compositionally biased region" description="Low complexity" evidence="2">
    <location>
        <begin position="778"/>
        <end position="788"/>
    </location>
</feature>
<keyword evidence="4" id="KW-1185">Reference proteome</keyword>
<evidence type="ECO:0000256" key="2">
    <source>
        <dbReference type="SAM" id="MobiDB-lite"/>
    </source>
</evidence>
<evidence type="ECO:0000313" key="3">
    <source>
        <dbReference type="EMBL" id="KAG2221916.1"/>
    </source>
</evidence>
<dbReference type="Proteomes" id="UP000646827">
    <property type="component" value="Unassembled WGS sequence"/>
</dbReference>
<dbReference type="Pfam" id="PF21072">
    <property type="entry name" value="EFR3"/>
    <property type="match status" value="1"/>
</dbReference>
<dbReference type="OrthoDB" id="19232at2759"/>
<dbReference type="AlphaFoldDB" id="A0A8H7VGA5"/>
<evidence type="ECO:0000256" key="1">
    <source>
        <dbReference type="ARBA" id="ARBA00010216"/>
    </source>
</evidence>
<organism evidence="3 4">
    <name type="scientific">Circinella minor</name>
    <dbReference type="NCBI Taxonomy" id="1195481"/>
    <lineage>
        <taxon>Eukaryota</taxon>
        <taxon>Fungi</taxon>
        <taxon>Fungi incertae sedis</taxon>
        <taxon>Mucoromycota</taxon>
        <taxon>Mucoromycotina</taxon>
        <taxon>Mucoromycetes</taxon>
        <taxon>Mucorales</taxon>
        <taxon>Lichtheimiaceae</taxon>
        <taxon>Circinella</taxon>
    </lineage>
</organism>
<feature type="compositionally biased region" description="Basic and acidic residues" evidence="2">
    <location>
        <begin position="748"/>
        <end position="766"/>
    </location>
</feature>
<gene>
    <name evidence="3" type="ORF">INT45_013252</name>
</gene>
<feature type="region of interest" description="Disordered" evidence="2">
    <location>
        <begin position="723"/>
        <end position="803"/>
    </location>
</feature>
<dbReference type="PANTHER" id="PTHR47766:SF1">
    <property type="entry name" value="PROTEIN EFR3"/>
    <property type="match status" value="1"/>
</dbReference>
<dbReference type="InterPro" id="IPR039786">
    <property type="entry name" value="EFR3"/>
</dbReference>
<feature type="non-terminal residue" evidence="3">
    <location>
        <position position="1"/>
    </location>
</feature>
<sequence length="821" mass="91647">MVSCFGPLCTHYAKHAQLIKSCYPTKEGEKGPRSSELSYLTFYASSRPAKLTKVGSYLEKKVERDIAKGRKQNNQVTLHIVKALIQSCHRDLNLFSKWIVRILNKILDTRDIELEDLACETFVIFCNYHDGSTLGIDTALTKEYEQLLGKFANFCNYTNTDKDLTLKMQYIGHRAMQAAVTSNAFHGPDFKAQLDIVVPALLKSLIASGGAENRLEKNYGSIDIKQSIISRGEPVEVTAIEALAGQTTGILFSKSNGAAVRAALGLVFQFAESTEQWWPPDRIISILELILDSVQAQYRYLLISETLQQLQTGDPTKPTYLNSRNASLVSILDNVLNAINAPLLGVSVLEVLNSLFTLLIKTIHVTTILRDTLPAEGEQDGSYNQQVLYEYAIHKGILHSMGGLAAQQYYQNQLDDMVGYLIAKLRTSTALEKVDGGLPITLYRHTVIVCLNNIVLAQKSLISSSDKSINSGRRPPSDMPLDDRISASSWTAGVGLLTEKHPETRSDFAHSLVQCLDVTTPIQEPIVNGHPLHLLHMHSDILFVNTVSHAIVEWVQLSNFDSRDAHALYSILCALTHRFGVDVTIKTVPLVFKLQSMVQDGTIKGQPFPGRPHELAAVTVAWFTMVGKFYGVDSLIEYTEHIQQERERSNQWYEVTVPPSDNNREFMEHSSHPTVITSFLDRHVVVEALSPILRDQQDTHGLQLESKLYAEWGSEAFLSHEQSTRIHASDDINERKPRLSNPWSSPEPSKRDSLKKKDSIKVENLKEALTQPQQKAESSSVSDSTSNSMQNTPSRKSSINVIRKTDINTLLTELDLEPTAQ</sequence>
<dbReference type="GO" id="GO:0072659">
    <property type="term" value="P:protein localization to plasma membrane"/>
    <property type="evidence" value="ECO:0007669"/>
    <property type="project" value="InterPro"/>
</dbReference>
<accession>A0A8H7VGA5</accession>
<comment type="similarity">
    <text evidence="1">Belongs to the EFR3 family.</text>
</comment>
<dbReference type="GO" id="GO:0005886">
    <property type="term" value="C:plasma membrane"/>
    <property type="evidence" value="ECO:0007669"/>
    <property type="project" value="TreeGrafter"/>
</dbReference>